<accession>A0AAV7MU79</accession>
<reference evidence="1" key="1">
    <citation type="journal article" date="2022" name="bioRxiv">
        <title>Sequencing and chromosome-scale assembly of the giantPleurodeles waltlgenome.</title>
        <authorList>
            <person name="Brown T."/>
            <person name="Elewa A."/>
            <person name="Iarovenko S."/>
            <person name="Subramanian E."/>
            <person name="Araus A.J."/>
            <person name="Petzold A."/>
            <person name="Susuki M."/>
            <person name="Suzuki K.-i.T."/>
            <person name="Hayashi T."/>
            <person name="Toyoda A."/>
            <person name="Oliveira C."/>
            <person name="Osipova E."/>
            <person name="Leigh N.D."/>
            <person name="Simon A."/>
            <person name="Yun M.H."/>
        </authorList>
    </citation>
    <scope>NUCLEOTIDE SEQUENCE</scope>
    <source>
        <strain evidence="1">20211129_DDA</strain>
        <tissue evidence="1">Liver</tissue>
    </source>
</reference>
<name>A0AAV7MU79_PLEWA</name>
<sequence>MIWARGACSSQELPHLFMVEKACYDGARPSQLNFTREAHSVSPLDWRGESESCKAGEKTNEEVPDQCSLDTCQKSEKVDIVSAASVFQVYKLVLKVQQFPVPVRYDIELVFHGRKIVFHPRHIVLKAYSVGSDGPRFCRKV</sequence>
<evidence type="ECO:0000313" key="1">
    <source>
        <dbReference type="EMBL" id="KAJ1107311.1"/>
    </source>
</evidence>
<protein>
    <submittedName>
        <fullName evidence="1">Uncharacterized protein</fullName>
    </submittedName>
</protein>
<dbReference type="AlphaFoldDB" id="A0AAV7MU79"/>
<dbReference type="Proteomes" id="UP001066276">
    <property type="component" value="Chromosome 9"/>
</dbReference>
<organism evidence="1 2">
    <name type="scientific">Pleurodeles waltl</name>
    <name type="common">Iberian ribbed newt</name>
    <dbReference type="NCBI Taxonomy" id="8319"/>
    <lineage>
        <taxon>Eukaryota</taxon>
        <taxon>Metazoa</taxon>
        <taxon>Chordata</taxon>
        <taxon>Craniata</taxon>
        <taxon>Vertebrata</taxon>
        <taxon>Euteleostomi</taxon>
        <taxon>Amphibia</taxon>
        <taxon>Batrachia</taxon>
        <taxon>Caudata</taxon>
        <taxon>Salamandroidea</taxon>
        <taxon>Salamandridae</taxon>
        <taxon>Pleurodelinae</taxon>
        <taxon>Pleurodeles</taxon>
    </lineage>
</organism>
<keyword evidence="2" id="KW-1185">Reference proteome</keyword>
<dbReference type="EMBL" id="JANPWB010000013">
    <property type="protein sequence ID" value="KAJ1107311.1"/>
    <property type="molecule type" value="Genomic_DNA"/>
</dbReference>
<evidence type="ECO:0000313" key="2">
    <source>
        <dbReference type="Proteomes" id="UP001066276"/>
    </source>
</evidence>
<proteinExistence type="predicted"/>
<gene>
    <name evidence="1" type="ORF">NDU88_004703</name>
</gene>
<comment type="caution">
    <text evidence="1">The sequence shown here is derived from an EMBL/GenBank/DDBJ whole genome shotgun (WGS) entry which is preliminary data.</text>
</comment>